<evidence type="ECO:0000313" key="3">
    <source>
        <dbReference type="Proteomes" id="UP000295719"/>
    </source>
</evidence>
<dbReference type="EMBL" id="SMCR01000024">
    <property type="protein sequence ID" value="TCV91043.1"/>
    <property type="molecule type" value="Genomic_DNA"/>
</dbReference>
<keyword evidence="1" id="KW-0800">Toxin</keyword>
<feature type="non-terminal residue" evidence="2">
    <location>
        <position position="135"/>
    </location>
</feature>
<sequence length="135" mass="13826">MITVQGSQLQAGNDLGLTALTDVKLLSASDTSVLDGTNSSLGGSLGIGFNIGQGKLGLTLNASVNMGRSSQQGEGETHTLSTANAGHGLNIVSGQDTRLTGAQVSAARSQWEQDHKGKTATQADIHDQLFATAYN</sequence>
<protein>
    <submittedName>
        <fullName evidence="2">Hemagglutinin-like protein</fullName>
    </submittedName>
</protein>
<dbReference type="InterPro" id="IPR025157">
    <property type="entry name" value="Hemagglutinin_rpt"/>
</dbReference>
<comment type="caution">
    <text evidence="2">The sequence shown here is derived from an EMBL/GenBank/DDBJ whole genome shotgun (WGS) entry which is preliminary data.</text>
</comment>
<evidence type="ECO:0000256" key="1">
    <source>
        <dbReference type="ARBA" id="ARBA00022656"/>
    </source>
</evidence>
<accession>A0A4R3YJZ2</accession>
<gene>
    <name evidence="2" type="ORF">EDC52_1241</name>
</gene>
<dbReference type="Proteomes" id="UP000295719">
    <property type="component" value="Unassembled WGS sequence"/>
</dbReference>
<keyword evidence="3" id="KW-1185">Reference proteome</keyword>
<evidence type="ECO:0000313" key="2">
    <source>
        <dbReference type="EMBL" id="TCV91043.1"/>
    </source>
</evidence>
<dbReference type="Pfam" id="PF13332">
    <property type="entry name" value="Fil_haemagg_2"/>
    <property type="match status" value="1"/>
</dbReference>
<proteinExistence type="predicted"/>
<name>A0A4R3YJZ2_9GAMM</name>
<dbReference type="GO" id="GO:0090729">
    <property type="term" value="F:toxin activity"/>
    <property type="evidence" value="ECO:0007669"/>
    <property type="project" value="UniProtKB-KW"/>
</dbReference>
<organism evidence="2 3">
    <name type="scientific">Biostraticola tofi</name>
    <dbReference type="NCBI Taxonomy" id="466109"/>
    <lineage>
        <taxon>Bacteria</taxon>
        <taxon>Pseudomonadati</taxon>
        <taxon>Pseudomonadota</taxon>
        <taxon>Gammaproteobacteria</taxon>
        <taxon>Enterobacterales</taxon>
        <taxon>Bruguierivoracaceae</taxon>
        <taxon>Biostraticola</taxon>
    </lineage>
</organism>
<dbReference type="GO" id="GO:0003824">
    <property type="term" value="F:catalytic activity"/>
    <property type="evidence" value="ECO:0007669"/>
    <property type="project" value="UniProtKB-ARBA"/>
</dbReference>
<reference evidence="2 3" key="1">
    <citation type="submission" date="2019-03" db="EMBL/GenBank/DDBJ databases">
        <title>Genomic Encyclopedia of Type Strains, Phase IV (KMG-IV): sequencing the most valuable type-strain genomes for metagenomic binning, comparative biology and taxonomic classification.</title>
        <authorList>
            <person name="Goeker M."/>
        </authorList>
    </citation>
    <scope>NUCLEOTIDE SEQUENCE [LARGE SCALE GENOMIC DNA]</scope>
    <source>
        <strain evidence="2 3">DSM 19580</strain>
    </source>
</reference>
<dbReference type="AlphaFoldDB" id="A0A4R3YJZ2"/>